<feature type="region of interest" description="Disordered" evidence="1">
    <location>
        <begin position="1"/>
        <end position="72"/>
    </location>
</feature>
<feature type="compositionally biased region" description="Basic and acidic residues" evidence="1">
    <location>
        <begin position="112"/>
        <end position="128"/>
    </location>
</feature>
<dbReference type="EMBL" id="JABMIG020000082">
    <property type="protein sequence ID" value="KAL3794300.1"/>
    <property type="molecule type" value="Genomic_DNA"/>
</dbReference>
<organism evidence="2 3">
    <name type="scientific">Cyclotella cryptica</name>
    <dbReference type="NCBI Taxonomy" id="29204"/>
    <lineage>
        <taxon>Eukaryota</taxon>
        <taxon>Sar</taxon>
        <taxon>Stramenopiles</taxon>
        <taxon>Ochrophyta</taxon>
        <taxon>Bacillariophyta</taxon>
        <taxon>Coscinodiscophyceae</taxon>
        <taxon>Thalassiosirophycidae</taxon>
        <taxon>Stephanodiscales</taxon>
        <taxon>Stephanodiscaceae</taxon>
        <taxon>Cyclotella</taxon>
    </lineage>
</organism>
<evidence type="ECO:0000313" key="2">
    <source>
        <dbReference type="EMBL" id="KAL3794300.1"/>
    </source>
</evidence>
<feature type="compositionally biased region" description="Basic and acidic residues" evidence="1">
    <location>
        <begin position="50"/>
        <end position="72"/>
    </location>
</feature>
<protein>
    <submittedName>
        <fullName evidence="2">Uncharacterized protein</fullName>
    </submittedName>
</protein>
<feature type="compositionally biased region" description="Basic residues" evidence="1">
    <location>
        <begin position="525"/>
        <end position="535"/>
    </location>
</feature>
<gene>
    <name evidence="2" type="ORF">HJC23_012425</name>
</gene>
<feature type="region of interest" description="Disordered" evidence="1">
    <location>
        <begin position="521"/>
        <end position="548"/>
    </location>
</feature>
<feature type="region of interest" description="Disordered" evidence="1">
    <location>
        <begin position="112"/>
        <end position="149"/>
    </location>
</feature>
<dbReference type="Proteomes" id="UP001516023">
    <property type="component" value="Unassembled WGS sequence"/>
</dbReference>
<proteinExistence type="predicted"/>
<reference evidence="2 3" key="1">
    <citation type="journal article" date="2020" name="G3 (Bethesda)">
        <title>Improved Reference Genome for Cyclotella cryptica CCMP332, a Model for Cell Wall Morphogenesis, Salinity Adaptation, and Lipid Production in Diatoms (Bacillariophyta).</title>
        <authorList>
            <person name="Roberts W.R."/>
            <person name="Downey K.M."/>
            <person name="Ruck E.C."/>
            <person name="Traller J.C."/>
            <person name="Alverson A.J."/>
        </authorList>
    </citation>
    <scope>NUCLEOTIDE SEQUENCE [LARGE SCALE GENOMIC DNA]</scope>
    <source>
        <strain evidence="2 3">CCMP332</strain>
    </source>
</reference>
<sequence length="692" mass="75460">MRFSPKFRGVSNSRSSPLIFKSIKKSNSAKKAQSAKVPSLATDISTQAPVEHEAYTEESSIKEPEDSFPRVTDDVDETQHTLVDHREEEQSDCSIHTERRDEIESLDSIRTEYEPQEETSKKGVTCKDDETDNLPEPCPTTTNETSRDKPDYFNMEKSLSAVEGYRASLLKGLQSPYLGKSLAAVRECQDSLAKRLNQVPLPDLETSLAKVNECAGDMKTSLAKVNDRAGSVAKGVSQSMERLVCGDEHTLQYHAQQQAHIVSPKQEVPLVPTEGIKSPTNAALGKYTLHRLLCGNYHCSDCVSDLAIGAADILFFGYCDCDNSKDIVKTDTIEEFEDIFSYRTDVLSPDTTGMALLSPTTAGDETARTFTFDSVDSTDSRSMEEAPTLNLAKAAVIVENKILAQQSVELTEEEFEHTKNEVGTITNILPVTEDGKKHHWHTPFTPKTPQKHHSSPSKSSQIEATSAAPLRNTNMRQCELLPGSTDNTALDDTAIPDIKRIASDNEKVAIELLVSEILPTESNKPTKKSGRRKSFFRRDKEAQSTKAATTGYRIHAVIEDTKKYDEEAITGRSNATSYSDKPGISSSVSVSTGEGSIPQRKKKNSATSALKSLKPPGSEEKRRATTPADIKSTQGVAVKSSDDKGTSGAGCNYGTALDRGTGGASFQSKESLLTAQTSNGGTIDNQPSLYSF</sequence>
<dbReference type="AlphaFoldDB" id="A0ABD3Q2A9"/>
<keyword evidence="3" id="KW-1185">Reference proteome</keyword>
<accession>A0ABD3Q2A9</accession>
<name>A0ABD3Q2A9_9STRA</name>
<feature type="region of interest" description="Disordered" evidence="1">
    <location>
        <begin position="573"/>
        <end position="692"/>
    </location>
</feature>
<comment type="caution">
    <text evidence="2">The sequence shown here is derived from an EMBL/GenBank/DDBJ whole genome shotgun (WGS) entry which is preliminary data.</text>
</comment>
<feature type="region of interest" description="Disordered" evidence="1">
    <location>
        <begin position="435"/>
        <end position="472"/>
    </location>
</feature>
<feature type="compositionally biased region" description="Polar residues" evidence="1">
    <location>
        <begin position="664"/>
        <end position="692"/>
    </location>
</feature>
<evidence type="ECO:0000313" key="3">
    <source>
        <dbReference type="Proteomes" id="UP001516023"/>
    </source>
</evidence>
<evidence type="ECO:0000256" key="1">
    <source>
        <dbReference type="SAM" id="MobiDB-lite"/>
    </source>
</evidence>